<accession>A0ABV0PJ21</accession>
<protein>
    <submittedName>
        <fullName evidence="2">Uncharacterized protein</fullName>
    </submittedName>
</protein>
<keyword evidence="3" id="KW-1185">Reference proteome</keyword>
<dbReference type="EMBL" id="JAHRIO010076618">
    <property type="protein sequence ID" value="MEQ2183485.1"/>
    <property type="molecule type" value="Genomic_DNA"/>
</dbReference>
<proteinExistence type="predicted"/>
<sequence>MKMMMTMIMRPNTSPQSSHTRAMGPTSCQPVLEQTASFVGEAPPKKRKTSSKVRRRRSDDEESTVLRGKDEAAAMQTTSNLPQQGNQAPQLTEMVSTLPFPAFFQCDSGA</sequence>
<evidence type="ECO:0000313" key="3">
    <source>
        <dbReference type="Proteomes" id="UP001476798"/>
    </source>
</evidence>
<comment type="caution">
    <text evidence="2">The sequence shown here is derived from an EMBL/GenBank/DDBJ whole genome shotgun (WGS) entry which is preliminary data.</text>
</comment>
<evidence type="ECO:0000313" key="2">
    <source>
        <dbReference type="EMBL" id="MEQ2183485.1"/>
    </source>
</evidence>
<name>A0ABV0PJ21_9TELE</name>
<organism evidence="2 3">
    <name type="scientific">Goodea atripinnis</name>
    <dbReference type="NCBI Taxonomy" id="208336"/>
    <lineage>
        <taxon>Eukaryota</taxon>
        <taxon>Metazoa</taxon>
        <taxon>Chordata</taxon>
        <taxon>Craniata</taxon>
        <taxon>Vertebrata</taxon>
        <taxon>Euteleostomi</taxon>
        <taxon>Actinopterygii</taxon>
        <taxon>Neopterygii</taxon>
        <taxon>Teleostei</taxon>
        <taxon>Neoteleostei</taxon>
        <taxon>Acanthomorphata</taxon>
        <taxon>Ovalentaria</taxon>
        <taxon>Atherinomorphae</taxon>
        <taxon>Cyprinodontiformes</taxon>
        <taxon>Goodeidae</taxon>
        <taxon>Goodea</taxon>
    </lineage>
</organism>
<dbReference type="Proteomes" id="UP001476798">
    <property type="component" value="Unassembled WGS sequence"/>
</dbReference>
<feature type="compositionally biased region" description="Polar residues" evidence="1">
    <location>
        <begin position="75"/>
        <end position="89"/>
    </location>
</feature>
<gene>
    <name evidence="2" type="ORF">GOODEAATRI_033158</name>
</gene>
<feature type="compositionally biased region" description="Polar residues" evidence="1">
    <location>
        <begin position="11"/>
        <end position="37"/>
    </location>
</feature>
<feature type="compositionally biased region" description="Basic residues" evidence="1">
    <location>
        <begin position="45"/>
        <end position="56"/>
    </location>
</feature>
<evidence type="ECO:0000256" key="1">
    <source>
        <dbReference type="SAM" id="MobiDB-lite"/>
    </source>
</evidence>
<feature type="region of interest" description="Disordered" evidence="1">
    <location>
        <begin position="1"/>
        <end position="89"/>
    </location>
</feature>
<reference evidence="2 3" key="1">
    <citation type="submission" date="2021-06" db="EMBL/GenBank/DDBJ databases">
        <authorList>
            <person name="Palmer J.M."/>
        </authorList>
    </citation>
    <scope>NUCLEOTIDE SEQUENCE [LARGE SCALE GENOMIC DNA]</scope>
    <source>
        <strain evidence="2 3">GA_2019</strain>
        <tissue evidence="2">Muscle</tissue>
    </source>
</reference>
<feature type="non-terminal residue" evidence="2">
    <location>
        <position position="1"/>
    </location>
</feature>